<dbReference type="InterPro" id="IPR040256">
    <property type="entry name" value="At4g02000-like"/>
</dbReference>
<evidence type="ECO:0000313" key="4">
    <source>
        <dbReference type="EMBL" id="KAK4438487.1"/>
    </source>
</evidence>
<reference evidence="4" key="2">
    <citation type="journal article" date="2024" name="Plant">
        <title>Genomic evolution and insights into agronomic trait innovations of Sesamum species.</title>
        <authorList>
            <person name="Miao H."/>
            <person name="Wang L."/>
            <person name="Qu L."/>
            <person name="Liu H."/>
            <person name="Sun Y."/>
            <person name="Le M."/>
            <person name="Wang Q."/>
            <person name="Wei S."/>
            <person name="Zheng Y."/>
            <person name="Lin W."/>
            <person name="Duan Y."/>
            <person name="Cao H."/>
            <person name="Xiong S."/>
            <person name="Wang X."/>
            <person name="Wei L."/>
            <person name="Li C."/>
            <person name="Ma Q."/>
            <person name="Ju M."/>
            <person name="Zhao R."/>
            <person name="Li G."/>
            <person name="Mu C."/>
            <person name="Tian Q."/>
            <person name="Mei H."/>
            <person name="Zhang T."/>
            <person name="Gao T."/>
            <person name="Zhang H."/>
        </authorList>
    </citation>
    <scope>NUCLEOTIDE SEQUENCE</scope>
    <source>
        <strain evidence="4">3651</strain>
    </source>
</reference>
<organism evidence="4 5">
    <name type="scientific">Sesamum alatum</name>
    <dbReference type="NCBI Taxonomy" id="300844"/>
    <lineage>
        <taxon>Eukaryota</taxon>
        <taxon>Viridiplantae</taxon>
        <taxon>Streptophyta</taxon>
        <taxon>Embryophyta</taxon>
        <taxon>Tracheophyta</taxon>
        <taxon>Spermatophyta</taxon>
        <taxon>Magnoliopsida</taxon>
        <taxon>eudicotyledons</taxon>
        <taxon>Gunneridae</taxon>
        <taxon>Pentapetalae</taxon>
        <taxon>asterids</taxon>
        <taxon>lamiids</taxon>
        <taxon>Lamiales</taxon>
        <taxon>Pedaliaceae</taxon>
        <taxon>Sesamum</taxon>
    </lineage>
</organism>
<evidence type="ECO:0000313" key="5">
    <source>
        <dbReference type="Proteomes" id="UP001293254"/>
    </source>
</evidence>
<dbReference type="Proteomes" id="UP001293254">
    <property type="component" value="Unassembled WGS sequence"/>
</dbReference>
<keyword evidence="5" id="KW-1185">Reference proteome</keyword>
<dbReference type="PANTHER" id="PTHR31286:SF167">
    <property type="entry name" value="OS09G0268800 PROTEIN"/>
    <property type="match status" value="1"/>
</dbReference>
<gene>
    <name evidence="4" type="ORF">Salat_0183000</name>
</gene>
<proteinExistence type="predicted"/>
<dbReference type="AlphaFoldDB" id="A0AAE1YYL5"/>
<evidence type="ECO:0000256" key="1">
    <source>
        <dbReference type="PROSITE-ProRule" id="PRU00047"/>
    </source>
</evidence>
<dbReference type="Pfam" id="PF14392">
    <property type="entry name" value="zf-CCHC_4"/>
    <property type="match status" value="1"/>
</dbReference>
<sequence>MEGADLLLDSSLTLTDVEEAGVTLPRVCGLVVGRGLVLLWWGVSFPIEFNHVVDLNRTLSLRPWIFDRNLLILQPWTVEPSPTEVDLGWSPFFVHVHGLPYTLRTIEVVGFIGRTIGAWADADQMAQDIQWLDSIRVRLLLNVDSPLHRALKVRSELGDEVLARFTYKRLPNFCYICGRLGHICRFCPRLFEEGFVDPVSPIQPTILRVFRSSSSASVGGRSVLRGAQVFGNFEKPNLAGQISHQPSQEIRGPQEAAYLTSPSLSPSAVVGPDSQPTKDICIGPSRWPTRVADLSPVSVPGPSDPGASSSSQVGPGPSSLPLSLATPPSTATAVPSPHPVTAQVPPIGDSSALVEVPLVDSSLLPPLISGTALPSEGPSS</sequence>
<reference evidence="4" key="1">
    <citation type="submission" date="2020-06" db="EMBL/GenBank/DDBJ databases">
        <authorList>
            <person name="Li T."/>
            <person name="Hu X."/>
            <person name="Zhang T."/>
            <person name="Song X."/>
            <person name="Zhang H."/>
            <person name="Dai N."/>
            <person name="Sheng W."/>
            <person name="Hou X."/>
            <person name="Wei L."/>
        </authorList>
    </citation>
    <scope>NUCLEOTIDE SEQUENCE</scope>
    <source>
        <strain evidence="4">3651</strain>
        <tissue evidence="4">Leaf</tissue>
    </source>
</reference>
<evidence type="ECO:0000259" key="3">
    <source>
        <dbReference type="PROSITE" id="PS50158"/>
    </source>
</evidence>
<accession>A0AAE1YYL5</accession>
<feature type="region of interest" description="Disordered" evidence="2">
    <location>
        <begin position="262"/>
        <end position="347"/>
    </location>
</feature>
<protein>
    <recommendedName>
        <fullName evidence="3">CCHC-type domain-containing protein</fullName>
    </recommendedName>
</protein>
<dbReference type="PANTHER" id="PTHR31286">
    <property type="entry name" value="GLYCINE-RICH CELL WALL STRUCTURAL PROTEIN 1.8-LIKE"/>
    <property type="match status" value="1"/>
</dbReference>
<dbReference type="GO" id="GO:0003676">
    <property type="term" value="F:nucleic acid binding"/>
    <property type="evidence" value="ECO:0007669"/>
    <property type="project" value="InterPro"/>
</dbReference>
<keyword evidence="1" id="KW-0862">Zinc</keyword>
<dbReference type="PROSITE" id="PS50158">
    <property type="entry name" value="ZF_CCHC"/>
    <property type="match status" value="1"/>
</dbReference>
<dbReference type="EMBL" id="JACGWO010000001">
    <property type="protein sequence ID" value="KAK4438487.1"/>
    <property type="molecule type" value="Genomic_DNA"/>
</dbReference>
<evidence type="ECO:0000256" key="2">
    <source>
        <dbReference type="SAM" id="MobiDB-lite"/>
    </source>
</evidence>
<feature type="domain" description="CCHC-type" evidence="3">
    <location>
        <begin position="174"/>
        <end position="189"/>
    </location>
</feature>
<keyword evidence="1" id="KW-0863">Zinc-finger</keyword>
<dbReference type="InterPro" id="IPR025836">
    <property type="entry name" value="Zn_knuckle_CX2CX4HX4C"/>
</dbReference>
<comment type="caution">
    <text evidence="4">The sequence shown here is derived from an EMBL/GenBank/DDBJ whole genome shotgun (WGS) entry which is preliminary data.</text>
</comment>
<keyword evidence="1" id="KW-0479">Metal-binding</keyword>
<feature type="compositionally biased region" description="Low complexity" evidence="2">
    <location>
        <begin position="295"/>
        <end position="335"/>
    </location>
</feature>
<dbReference type="GO" id="GO:0008270">
    <property type="term" value="F:zinc ion binding"/>
    <property type="evidence" value="ECO:0007669"/>
    <property type="project" value="UniProtKB-KW"/>
</dbReference>
<name>A0AAE1YYL5_9LAMI</name>
<dbReference type="InterPro" id="IPR001878">
    <property type="entry name" value="Znf_CCHC"/>
</dbReference>